<organism evidence="5 6">
    <name type="scientific">Thyridium curvatum</name>
    <dbReference type="NCBI Taxonomy" id="1093900"/>
    <lineage>
        <taxon>Eukaryota</taxon>
        <taxon>Fungi</taxon>
        <taxon>Dikarya</taxon>
        <taxon>Ascomycota</taxon>
        <taxon>Pezizomycotina</taxon>
        <taxon>Sordariomycetes</taxon>
        <taxon>Sordariomycetidae</taxon>
        <taxon>Thyridiales</taxon>
        <taxon>Thyridiaceae</taxon>
        <taxon>Thyridium</taxon>
    </lineage>
</organism>
<dbReference type="SMART" id="SM00248">
    <property type="entry name" value="ANK"/>
    <property type="match status" value="7"/>
</dbReference>
<dbReference type="CDD" id="cd09917">
    <property type="entry name" value="F-box_SF"/>
    <property type="match status" value="1"/>
</dbReference>
<keyword evidence="1" id="KW-0677">Repeat</keyword>
<dbReference type="InterPro" id="IPR051165">
    <property type="entry name" value="Multifunctional_ANK_Repeat"/>
</dbReference>
<feature type="compositionally biased region" description="Basic and acidic residues" evidence="4">
    <location>
        <begin position="135"/>
        <end position="148"/>
    </location>
</feature>
<keyword evidence="6" id="KW-1185">Reference proteome</keyword>
<sequence length="1078" mass="120036">MASLAMCPPEIILRIAHYLDDNEHDLAALALVCRATYVVVNFEIYRGAWKKYPYLLCWASEFGKLGTVRTLLAAGANAKTPWGRGGWPWCVIDGGHPLCSGLKAGHAKYSPDYMLYEFYGHQGRKKAVEIIPDRHPSGLDVGVDDRDTQPPSSPQEEDEDVSTVEMGDQHLEMFEDVNGGVLDSQDAGAMDGERPLPFTSRGWMEDDPGFPSLNLDSLLAGTQQDQAWIESGQQMAWCPLHLAAMGGHVAVAELLLDHGADPNAMGRRVCGCRHAALNCADRHSTADGLSREEEANKELRDRDVIVTPLHVALCHQQQEMALMLLRRGAARTFDAEAWKSHAIHTAAVHGCLDVIKFLVEEDDDTINLKDLTGLTPLYYAYSTRQRETFLWLLEHRQLRVDARLGAGLTLLHLACIDGAFAIACRLVDAGADVNCAWSRKIIPYLGKLRPLEVCCALHHSKSRRLYAAGDALLHERRFELRRLELMKKLLNAGARTGPIERRARLVGHGPNVAVSAVTLAASHHSVPMLQLLAMSGATNMAQEASAVHEAIYPASMRWRKAHPSRNPLTTLRWLVAHGVPVETDTDTAADTMAVVCSLPPTNFPWKADVLEWLLDHHVHPDHPILVSLNRSSTRRKHPMLVPPDKIYPRVTTGFQEALMVQDFPACKALTRRGSSYLNLKDAFRRVLDRIMADGPHSVDGWPCTIYSDPEERRLESIKWLAFLLEVDEKETIKNSPDTFWPLFAAREVPPSDLLLATPLPSEDAIMKKCTAYRREKKLWEEFCEMRRQYEDSSTNASRQTYSDLTFRLFVAILLNNWNAAHFLALRRGERDAHDDDGLFWANSGEAREYFRAVLESLRQAPLPSSIGHGAYQALLARWNKAWQREDRAIADVRTVLFHEACEGPLDAVTLFLKLPDRNGGGDEDDGGGSDDQGHGDIKHHGSQNSGNSSSIDVNAVDGRGDSALHRLLSYIIYEMRFNHSDDGSAARQLMALLRAGVDPRIVNDAQECVFSHLRFVKDQLFGPGLPKGLEVVSVVDNARLWHLGTAEITLRFEGLEETFAYPPSLNVGDLRPKTATAA</sequence>
<evidence type="ECO:0000256" key="3">
    <source>
        <dbReference type="PROSITE-ProRule" id="PRU00023"/>
    </source>
</evidence>
<dbReference type="STRING" id="1093900.A0A507AVR4"/>
<dbReference type="Gene3D" id="1.25.40.20">
    <property type="entry name" value="Ankyrin repeat-containing domain"/>
    <property type="match status" value="2"/>
</dbReference>
<dbReference type="InParanoid" id="A0A507AVR4"/>
<dbReference type="SUPFAM" id="SSF48403">
    <property type="entry name" value="Ankyrin repeat"/>
    <property type="match status" value="1"/>
</dbReference>
<feature type="region of interest" description="Disordered" evidence="4">
    <location>
        <begin position="918"/>
        <end position="954"/>
    </location>
</feature>
<dbReference type="PROSITE" id="PS50297">
    <property type="entry name" value="ANK_REP_REGION"/>
    <property type="match status" value="2"/>
</dbReference>
<evidence type="ECO:0000256" key="4">
    <source>
        <dbReference type="SAM" id="MobiDB-lite"/>
    </source>
</evidence>
<dbReference type="PANTHER" id="PTHR24123">
    <property type="entry name" value="ANKYRIN REPEAT-CONTAINING"/>
    <property type="match status" value="1"/>
</dbReference>
<keyword evidence="2 3" id="KW-0040">ANK repeat</keyword>
<reference evidence="5 6" key="1">
    <citation type="submission" date="2019-06" db="EMBL/GenBank/DDBJ databases">
        <title>Draft genome sequence of the filamentous fungus Phialemoniopsis curvata isolated from diesel fuel.</title>
        <authorList>
            <person name="Varaljay V.A."/>
            <person name="Lyon W.J."/>
            <person name="Crouch A.L."/>
            <person name="Drake C.E."/>
            <person name="Hollomon J.M."/>
            <person name="Nadeau L.J."/>
            <person name="Nunn H.S."/>
            <person name="Stevenson B.S."/>
            <person name="Bojanowski C.L."/>
            <person name="Crookes-Goodson W.J."/>
        </authorList>
    </citation>
    <scope>NUCLEOTIDE SEQUENCE [LARGE SCALE GENOMIC DNA]</scope>
    <source>
        <strain evidence="5 6">D216</strain>
    </source>
</reference>
<feature type="region of interest" description="Disordered" evidence="4">
    <location>
        <begin position="135"/>
        <end position="162"/>
    </location>
</feature>
<dbReference type="Pfam" id="PF00023">
    <property type="entry name" value="Ank"/>
    <property type="match status" value="1"/>
</dbReference>
<dbReference type="PROSITE" id="PS50088">
    <property type="entry name" value="ANK_REPEAT"/>
    <property type="match status" value="2"/>
</dbReference>
<dbReference type="PANTHER" id="PTHR24123:SF33">
    <property type="entry name" value="PROTEIN HOS4"/>
    <property type="match status" value="1"/>
</dbReference>
<dbReference type="Pfam" id="PF12796">
    <property type="entry name" value="Ank_2"/>
    <property type="match status" value="1"/>
</dbReference>
<accession>A0A507AVR4</accession>
<evidence type="ECO:0000256" key="1">
    <source>
        <dbReference type="ARBA" id="ARBA00022737"/>
    </source>
</evidence>
<protein>
    <submittedName>
        <fullName evidence="5">Uncharacterized protein</fullName>
    </submittedName>
</protein>
<proteinExistence type="predicted"/>
<dbReference type="RefSeq" id="XP_030996596.1">
    <property type="nucleotide sequence ID" value="XM_031139467.1"/>
</dbReference>
<dbReference type="GeneID" id="41972441"/>
<dbReference type="AlphaFoldDB" id="A0A507AVR4"/>
<feature type="repeat" description="ANK" evidence="3">
    <location>
        <begin position="406"/>
        <end position="434"/>
    </location>
</feature>
<evidence type="ECO:0000313" key="6">
    <source>
        <dbReference type="Proteomes" id="UP000319257"/>
    </source>
</evidence>
<comment type="caution">
    <text evidence="5">The sequence shown here is derived from an EMBL/GenBank/DDBJ whole genome shotgun (WGS) entry which is preliminary data.</text>
</comment>
<dbReference type="EMBL" id="SKBQ01000025">
    <property type="protein sequence ID" value="TPX14885.1"/>
    <property type="molecule type" value="Genomic_DNA"/>
</dbReference>
<feature type="repeat" description="ANK" evidence="3">
    <location>
        <begin position="235"/>
        <end position="267"/>
    </location>
</feature>
<gene>
    <name evidence="5" type="ORF">E0L32_004994</name>
</gene>
<dbReference type="Proteomes" id="UP000319257">
    <property type="component" value="Unassembled WGS sequence"/>
</dbReference>
<evidence type="ECO:0000313" key="5">
    <source>
        <dbReference type="EMBL" id="TPX14885.1"/>
    </source>
</evidence>
<dbReference type="OrthoDB" id="341259at2759"/>
<name>A0A507AVR4_9PEZI</name>
<dbReference type="InterPro" id="IPR002110">
    <property type="entry name" value="Ankyrin_rpt"/>
</dbReference>
<dbReference type="InterPro" id="IPR036770">
    <property type="entry name" value="Ankyrin_rpt-contain_sf"/>
</dbReference>
<evidence type="ECO:0000256" key="2">
    <source>
        <dbReference type="ARBA" id="ARBA00023043"/>
    </source>
</evidence>